<sequence length="110" mass="13615">MKYELFVTLYKEALEYDSEEFYIAERGWQEWMEQFEDVDMVSFILKRVFYYATHDLRVVREDRKISRAKFSKSYEIPVRTVEAWEYGTTKMSNYDRLFIFYTFLMDDLLV</sequence>
<dbReference type="SUPFAM" id="SSF47413">
    <property type="entry name" value="lambda repressor-like DNA-binding domains"/>
    <property type="match status" value="1"/>
</dbReference>
<accession>A0A1E5GVT6</accession>
<dbReference type="GO" id="GO:0003677">
    <property type="term" value="F:DNA binding"/>
    <property type="evidence" value="ECO:0007669"/>
    <property type="project" value="InterPro"/>
</dbReference>
<dbReference type="Proteomes" id="UP000095094">
    <property type="component" value="Unassembled WGS sequence"/>
</dbReference>
<gene>
    <name evidence="1" type="ORF">BCR25_04050</name>
</gene>
<reference evidence="2" key="1">
    <citation type="submission" date="2016-09" db="EMBL/GenBank/DDBJ databases">
        <authorList>
            <person name="Gulvik C.A."/>
        </authorList>
    </citation>
    <scope>NUCLEOTIDE SEQUENCE [LARGE SCALE GENOMIC DNA]</scope>
    <source>
        <strain evidence="2">LMG 8895</strain>
    </source>
</reference>
<organism evidence="1 2">
    <name type="scientific">Enterococcus termitis</name>
    <dbReference type="NCBI Taxonomy" id="332950"/>
    <lineage>
        <taxon>Bacteria</taxon>
        <taxon>Bacillati</taxon>
        <taxon>Bacillota</taxon>
        <taxon>Bacilli</taxon>
        <taxon>Lactobacillales</taxon>
        <taxon>Enterococcaceae</taxon>
        <taxon>Enterococcus</taxon>
    </lineage>
</organism>
<dbReference type="RefSeq" id="WP_069663173.1">
    <property type="nucleotide sequence ID" value="NZ_JBHUJJ010000001.1"/>
</dbReference>
<evidence type="ECO:0000313" key="2">
    <source>
        <dbReference type="Proteomes" id="UP000095094"/>
    </source>
</evidence>
<dbReference type="Gene3D" id="1.10.260.40">
    <property type="entry name" value="lambda repressor-like DNA-binding domains"/>
    <property type="match status" value="1"/>
</dbReference>
<dbReference type="EMBL" id="MIJY01000012">
    <property type="protein sequence ID" value="OEG16776.1"/>
    <property type="molecule type" value="Genomic_DNA"/>
</dbReference>
<dbReference type="InterPro" id="IPR010982">
    <property type="entry name" value="Lambda_DNA-bd_dom_sf"/>
</dbReference>
<proteinExistence type="predicted"/>
<dbReference type="OrthoDB" id="9774673at2"/>
<dbReference type="AlphaFoldDB" id="A0A1E5GVT6"/>
<evidence type="ECO:0000313" key="1">
    <source>
        <dbReference type="EMBL" id="OEG16776.1"/>
    </source>
</evidence>
<protein>
    <submittedName>
        <fullName evidence="1">Uncharacterized protein</fullName>
    </submittedName>
</protein>
<name>A0A1E5GVT6_9ENTE</name>
<comment type="caution">
    <text evidence="1">The sequence shown here is derived from an EMBL/GenBank/DDBJ whole genome shotgun (WGS) entry which is preliminary data.</text>
</comment>
<keyword evidence="2" id="KW-1185">Reference proteome</keyword>